<comment type="caution">
    <text evidence="1">The sequence shown here is derived from an EMBL/GenBank/DDBJ whole genome shotgun (WGS) entry which is preliminary data.</text>
</comment>
<evidence type="ECO:0000313" key="2">
    <source>
        <dbReference type="Proteomes" id="UP001610706"/>
    </source>
</evidence>
<gene>
    <name evidence="1" type="ORF">AB9R89_10020</name>
</gene>
<dbReference type="EMBL" id="JBGFTR010000014">
    <property type="protein sequence ID" value="MFH7565657.1"/>
    <property type="molecule type" value="Genomic_DNA"/>
</dbReference>
<sequence length="266" mass="31262">MRLLPTQPFTHYRHNEVRDLAWAIGSPGLLPGVSMAPDDSWYAHLLKAYQPRLQQLDRNPALLLHHCRHCRRLGQYFEALWHFFLLDYPGFQVLGFNRQQVVAGRTMGAFDFLLWDHHRQRIEHWELAVKFYLITDMSAPQDSALGINPCDRLRRKLDHMQQHQLQLSEHAEVRAALKAEGLLPVKKRLLLKGRLFYPEGSMLPKQPGHDYGRWGYELPGPGFMPQQKLGWMTGGRVTTELRDRQNYQNEDGSWYVRVDENWNKEK</sequence>
<organism evidence="1 2">
    <name type="scientific">Oceanimonas smirnovii</name>
    <dbReference type="NCBI Taxonomy" id="264574"/>
    <lineage>
        <taxon>Bacteria</taxon>
        <taxon>Pseudomonadati</taxon>
        <taxon>Pseudomonadota</taxon>
        <taxon>Gammaproteobacteria</taxon>
        <taxon>Aeromonadales</taxon>
        <taxon>Aeromonadaceae</taxon>
        <taxon>Oceanimonas</taxon>
    </lineage>
</organism>
<evidence type="ECO:0000313" key="1">
    <source>
        <dbReference type="EMBL" id="MFH7565657.1"/>
    </source>
</evidence>
<name>A0ABW7P2F3_9GAMM</name>
<dbReference type="Pfam" id="PF08907">
    <property type="entry name" value="DUF1853"/>
    <property type="match status" value="1"/>
</dbReference>
<proteinExistence type="predicted"/>
<protein>
    <submittedName>
        <fullName evidence="1">DUF1853 family protein</fullName>
    </submittedName>
</protein>
<reference evidence="1 2" key="1">
    <citation type="submission" date="2024-08" db="EMBL/GenBank/DDBJ databases">
        <title>Oceanimonas smirnovii Genome sequencing and assembly.</title>
        <authorList>
            <person name="Tang B."/>
        </authorList>
    </citation>
    <scope>NUCLEOTIDE SEQUENCE [LARGE SCALE GENOMIC DNA]</scope>
    <source>
        <strain evidence="1 2">OS2020-119</strain>
    </source>
</reference>
<dbReference type="RefSeq" id="WP_395545501.1">
    <property type="nucleotide sequence ID" value="NZ_CP166302.1"/>
</dbReference>
<accession>A0ABW7P2F3</accession>
<keyword evidence="2" id="KW-1185">Reference proteome</keyword>
<dbReference type="InterPro" id="IPR015003">
    <property type="entry name" value="DUF1853"/>
</dbReference>
<dbReference type="Proteomes" id="UP001610706">
    <property type="component" value="Unassembled WGS sequence"/>
</dbReference>